<evidence type="ECO:0000313" key="8">
    <source>
        <dbReference type="EMBL" id="GAA4105324.1"/>
    </source>
</evidence>
<proteinExistence type="inferred from homology"/>
<comment type="subcellular location">
    <subcellularLocation>
        <location evidence="1">Cell outer membrane</location>
    </subcellularLocation>
</comment>
<organism evidence="8 9">
    <name type="scientific">Mucilaginibacter panaciglaebae</name>
    <dbReference type="NCBI Taxonomy" id="502331"/>
    <lineage>
        <taxon>Bacteria</taxon>
        <taxon>Pseudomonadati</taxon>
        <taxon>Bacteroidota</taxon>
        <taxon>Sphingobacteriia</taxon>
        <taxon>Sphingobacteriales</taxon>
        <taxon>Sphingobacteriaceae</taxon>
        <taxon>Mucilaginibacter</taxon>
    </lineage>
</organism>
<accession>A0ABP7X5U8</accession>
<dbReference type="Pfam" id="PF07980">
    <property type="entry name" value="SusD_RagB"/>
    <property type="match status" value="1"/>
</dbReference>
<dbReference type="SUPFAM" id="SSF48452">
    <property type="entry name" value="TPR-like"/>
    <property type="match status" value="1"/>
</dbReference>
<comment type="similarity">
    <text evidence="2">Belongs to the SusD family.</text>
</comment>
<evidence type="ECO:0000259" key="6">
    <source>
        <dbReference type="Pfam" id="PF07980"/>
    </source>
</evidence>
<evidence type="ECO:0000256" key="2">
    <source>
        <dbReference type="ARBA" id="ARBA00006275"/>
    </source>
</evidence>
<feature type="domain" description="SusD-like N-terminal" evidence="7">
    <location>
        <begin position="99"/>
        <end position="201"/>
    </location>
</feature>
<sequence length="531" mass="60051">MKKIILLSLICLTVIANSCKKTLDVTSSRVVSETNYWNTLEDARAGIMGVYGLTRAALAENNGHWIYGDVRMGNFASPIRQDLKAVIANNLNASYPLLNNLSNWRRFYAVVNAANTFLERIPEVKAKDLRYTANNMTVDIAQVRFLRAFAYFYMARIWGDVPLILTSRDGSFENRPRTDQNAVLTFVQSEMEAAALDLPYYYSNNDLQQPGLYYNQDRNRWSGALITKLGAYAMLGHVAAWQGKYVDVVRYTKKVLTEYNTKYDMSYTNTATLCAPNGLFYTNTNSTNDNQLFALSFTWNNQDASFTGNIESLTLAQPVVNKNVPDIYVPKDSILSIFKETNDARFNIDTTGTVHSDALTGTTKGYFANFLGKYPIFAKIRVIQGGASDPASSSFRIFSSAILLTRLEDVTLLRAEAYAVLGENTLATTDLNRIRQLRYNVDQQGLTNSSASDYVAYNPNVHGSLIEAIFKERQKEFMGEGDHWYDKIRYEKIKQNNPQFMQLINSGGIFWPISRDILAQNSLLTQNSYWK</sequence>
<name>A0ABP7X5U8_9SPHI</name>
<dbReference type="InterPro" id="IPR033985">
    <property type="entry name" value="SusD-like_N"/>
</dbReference>
<evidence type="ECO:0000259" key="7">
    <source>
        <dbReference type="Pfam" id="PF14322"/>
    </source>
</evidence>
<evidence type="ECO:0000313" key="9">
    <source>
        <dbReference type="Proteomes" id="UP001500841"/>
    </source>
</evidence>
<dbReference type="RefSeq" id="WP_345107370.1">
    <property type="nucleotide sequence ID" value="NZ_BAABCV010000017.1"/>
</dbReference>
<dbReference type="CDD" id="cd08977">
    <property type="entry name" value="SusD"/>
    <property type="match status" value="1"/>
</dbReference>
<evidence type="ECO:0000256" key="4">
    <source>
        <dbReference type="ARBA" id="ARBA00023136"/>
    </source>
</evidence>
<gene>
    <name evidence="8" type="ORF">GCM10022392_33940</name>
</gene>
<reference evidence="9" key="1">
    <citation type="journal article" date="2019" name="Int. J. Syst. Evol. Microbiol.">
        <title>The Global Catalogue of Microorganisms (GCM) 10K type strain sequencing project: providing services to taxonomists for standard genome sequencing and annotation.</title>
        <authorList>
            <consortium name="The Broad Institute Genomics Platform"/>
            <consortium name="The Broad Institute Genome Sequencing Center for Infectious Disease"/>
            <person name="Wu L."/>
            <person name="Ma J."/>
        </authorList>
    </citation>
    <scope>NUCLEOTIDE SEQUENCE [LARGE SCALE GENOMIC DNA]</scope>
    <source>
        <strain evidence="9">JCM 17085</strain>
    </source>
</reference>
<evidence type="ECO:0000256" key="5">
    <source>
        <dbReference type="ARBA" id="ARBA00023237"/>
    </source>
</evidence>
<protein>
    <submittedName>
        <fullName evidence="8">RagB/SusD family nutrient uptake outer membrane protein</fullName>
    </submittedName>
</protein>
<keyword evidence="5" id="KW-0998">Cell outer membrane</keyword>
<keyword evidence="9" id="KW-1185">Reference proteome</keyword>
<evidence type="ECO:0000256" key="1">
    <source>
        <dbReference type="ARBA" id="ARBA00004442"/>
    </source>
</evidence>
<dbReference type="Gene3D" id="1.25.40.390">
    <property type="match status" value="1"/>
</dbReference>
<feature type="domain" description="RagB/SusD" evidence="6">
    <location>
        <begin position="382"/>
        <end position="502"/>
    </location>
</feature>
<dbReference type="Pfam" id="PF14322">
    <property type="entry name" value="SusD-like_3"/>
    <property type="match status" value="1"/>
</dbReference>
<evidence type="ECO:0000256" key="3">
    <source>
        <dbReference type="ARBA" id="ARBA00022729"/>
    </source>
</evidence>
<keyword evidence="4" id="KW-0472">Membrane</keyword>
<dbReference type="Proteomes" id="UP001500841">
    <property type="component" value="Unassembled WGS sequence"/>
</dbReference>
<comment type="caution">
    <text evidence="8">The sequence shown here is derived from an EMBL/GenBank/DDBJ whole genome shotgun (WGS) entry which is preliminary data.</text>
</comment>
<keyword evidence="3" id="KW-0732">Signal</keyword>
<dbReference type="EMBL" id="BAABCV010000017">
    <property type="protein sequence ID" value="GAA4105324.1"/>
    <property type="molecule type" value="Genomic_DNA"/>
</dbReference>
<dbReference type="InterPro" id="IPR011990">
    <property type="entry name" value="TPR-like_helical_dom_sf"/>
</dbReference>
<dbReference type="InterPro" id="IPR012944">
    <property type="entry name" value="SusD_RagB_dom"/>
</dbReference>